<reference evidence="9 12" key="3">
    <citation type="journal article" date="2017" name="Nat. Microbiol.">
        <title>Natural product diversity associated with the nematode symbionts Photorhabdus and Xenorhabdus.</title>
        <authorList>
            <person name="Tobias N.J."/>
            <person name="Wolff H."/>
            <person name="Djahanschiri B."/>
            <person name="Grundmann F."/>
            <person name="Kronenwerth M."/>
            <person name="Shi Y.M."/>
            <person name="Simonyi S."/>
            <person name="Grun P."/>
            <person name="Shapiro-Ilan D."/>
            <person name="Pidot S.J."/>
            <person name="Stinear T.P."/>
            <person name="Ebersberger I."/>
            <person name="Bode H.B."/>
        </authorList>
    </citation>
    <scope>NUCLEOTIDE SEQUENCE [LARGE SCALE GENOMIC DNA]</scope>
    <source>
        <strain evidence="9 12">DSM 17908</strain>
    </source>
</reference>
<comment type="similarity">
    <text evidence="5">Belongs to the trans-sulfuration enzymes family. MetZ subfamily.</text>
</comment>
<evidence type="ECO:0000313" key="9">
    <source>
        <dbReference type="EMBL" id="PHM45043.1"/>
    </source>
</evidence>
<dbReference type="Gene3D" id="3.40.640.10">
    <property type="entry name" value="Type I PLP-dependent aspartate aminotransferase-like (Major domain)"/>
    <property type="match status" value="1"/>
</dbReference>
<evidence type="ECO:0000313" key="10">
    <source>
        <dbReference type="EMBL" id="SFI71536.1"/>
    </source>
</evidence>
<gene>
    <name evidence="10" type="ORF">SAMN05421680_10377</name>
    <name evidence="9" type="ORF">Xmau_01248</name>
</gene>
<dbReference type="Pfam" id="PF01053">
    <property type="entry name" value="Cys_Met_Meta_PP"/>
    <property type="match status" value="1"/>
</dbReference>
<feature type="modified residue" description="N6-(pyridoxal phosphate)lysine" evidence="7">
    <location>
        <position position="204"/>
    </location>
</feature>
<dbReference type="STRING" id="351675.SAMN05421680_10377"/>
<evidence type="ECO:0000256" key="3">
    <source>
        <dbReference type="ARBA" id="ARBA00022679"/>
    </source>
</evidence>
<dbReference type="GO" id="GO:0019346">
    <property type="term" value="P:transsulfuration"/>
    <property type="evidence" value="ECO:0007669"/>
    <property type="project" value="InterPro"/>
</dbReference>
<dbReference type="FunFam" id="3.90.1150.10:FF:000033">
    <property type="entry name" value="Cystathionine gamma-synthase"/>
    <property type="match status" value="1"/>
</dbReference>
<reference evidence="10" key="2">
    <citation type="submission" date="2016-10" db="EMBL/GenBank/DDBJ databases">
        <authorList>
            <person name="de Groot N.N."/>
        </authorList>
    </citation>
    <scope>NUCLEOTIDE SEQUENCE [LARGE SCALE GENOMIC DNA]</scope>
    <source>
        <strain evidence="10">DSM 17908</strain>
    </source>
</reference>
<evidence type="ECO:0000256" key="5">
    <source>
        <dbReference type="ARBA" id="ARBA00060995"/>
    </source>
</evidence>
<dbReference type="GO" id="GO:0004124">
    <property type="term" value="F:cysteine synthase activity"/>
    <property type="evidence" value="ECO:0007669"/>
    <property type="project" value="TreeGrafter"/>
</dbReference>
<organism evidence="10 11">
    <name type="scientific">Xenorhabdus mauleonii</name>
    <dbReference type="NCBI Taxonomy" id="351675"/>
    <lineage>
        <taxon>Bacteria</taxon>
        <taxon>Pseudomonadati</taxon>
        <taxon>Pseudomonadota</taxon>
        <taxon>Gammaproteobacteria</taxon>
        <taxon>Enterobacterales</taxon>
        <taxon>Morganellaceae</taxon>
        <taxon>Xenorhabdus</taxon>
    </lineage>
</organism>
<dbReference type="GO" id="GO:0030170">
    <property type="term" value="F:pyridoxal phosphate binding"/>
    <property type="evidence" value="ECO:0007669"/>
    <property type="project" value="InterPro"/>
</dbReference>
<dbReference type="InterPro" id="IPR015421">
    <property type="entry name" value="PyrdxlP-dep_Trfase_major"/>
</dbReference>
<accession>A0A1I3KGC7</accession>
<dbReference type="NCBIfam" id="TIGR01326">
    <property type="entry name" value="OAH_OAS_sulfhy"/>
    <property type="match status" value="1"/>
</dbReference>
<evidence type="ECO:0000256" key="7">
    <source>
        <dbReference type="PIRSR" id="PIRSR001434-2"/>
    </source>
</evidence>
<dbReference type="SUPFAM" id="SSF53383">
    <property type="entry name" value="PLP-dependent transferases"/>
    <property type="match status" value="1"/>
</dbReference>
<dbReference type="GO" id="GO:0071269">
    <property type="term" value="P:L-homocysteine biosynthetic process"/>
    <property type="evidence" value="ECO:0007669"/>
    <property type="project" value="TreeGrafter"/>
</dbReference>
<dbReference type="GO" id="GO:0005737">
    <property type="term" value="C:cytoplasm"/>
    <property type="evidence" value="ECO:0007669"/>
    <property type="project" value="TreeGrafter"/>
</dbReference>
<dbReference type="AlphaFoldDB" id="A0A1I3KGC7"/>
<evidence type="ECO:0000256" key="8">
    <source>
        <dbReference type="RuleBase" id="RU362118"/>
    </source>
</evidence>
<dbReference type="EMBL" id="FORG01000003">
    <property type="protein sequence ID" value="SFI71536.1"/>
    <property type="molecule type" value="Genomic_DNA"/>
</dbReference>
<dbReference type="EMBL" id="NITY01000003">
    <property type="protein sequence ID" value="PHM45043.1"/>
    <property type="molecule type" value="Genomic_DNA"/>
</dbReference>
<dbReference type="RefSeq" id="WP_092508008.1">
    <property type="nucleotide sequence ID" value="NZ_CAWNQB010000023.1"/>
</dbReference>
<dbReference type="InterPro" id="IPR015424">
    <property type="entry name" value="PyrdxlP-dep_Trfase"/>
</dbReference>
<evidence type="ECO:0000256" key="1">
    <source>
        <dbReference type="ARBA" id="ARBA00001933"/>
    </source>
</evidence>
<dbReference type="FunFam" id="3.40.640.10:FF:000035">
    <property type="entry name" value="O-succinylhomoserine sulfhydrylase"/>
    <property type="match status" value="1"/>
</dbReference>
<dbReference type="InterPro" id="IPR000277">
    <property type="entry name" value="Cys/Met-Metab_PyrdxlP-dep_enz"/>
</dbReference>
<dbReference type="GO" id="GO:0006535">
    <property type="term" value="P:cysteine biosynthetic process from serine"/>
    <property type="evidence" value="ECO:0007669"/>
    <property type="project" value="TreeGrafter"/>
</dbReference>
<dbReference type="Gene3D" id="3.90.1150.10">
    <property type="entry name" value="Aspartate Aminotransferase, domain 1"/>
    <property type="match status" value="1"/>
</dbReference>
<proteinExistence type="inferred from homology"/>
<evidence type="ECO:0000256" key="6">
    <source>
        <dbReference type="ARBA" id="ARBA00071157"/>
    </source>
</evidence>
<dbReference type="GO" id="GO:0003961">
    <property type="term" value="F:O-acetylhomoserine aminocarboxypropyltransferase activity"/>
    <property type="evidence" value="ECO:0007669"/>
    <property type="project" value="TreeGrafter"/>
</dbReference>
<keyword evidence="4 7" id="KW-0663">Pyridoxal phosphate</keyword>
<reference evidence="11" key="1">
    <citation type="submission" date="2016-10" db="EMBL/GenBank/DDBJ databases">
        <authorList>
            <person name="Varghese N."/>
            <person name="Submissions S."/>
        </authorList>
    </citation>
    <scope>NUCLEOTIDE SEQUENCE [LARGE SCALE GENOMIC DNA]</scope>
    <source>
        <strain evidence="11">DSM 17908</strain>
    </source>
</reference>
<dbReference type="Proteomes" id="UP000198919">
    <property type="component" value="Unassembled WGS sequence"/>
</dbReference>
<keyword evidence="12" id="KW-1185">Reference proteome</keyword>
<evidence type="ECO:0000256" key="2">
    <source>
        <dbReference type="ARBA" id="ARBA00011881"/>
    </source>
</evidence>
<protein>
    <recommendedName>
        <fullName evidence="6">O-succinylhomoserine sulfhydrylase</fullName>
    </recommendedName>
</protein>
<evidence type="ECO:0000313" key="12">
    <source>
        <dbReference type="Proteomes" id="UP000224607"/>
    </source>
</evidence>
<evidence type="ECO:0000313" key="11">
    <source>
        <dbReference type="Proteomes" id="UP000198919"/>
    </source>
</evidence>
<dbReference type="PIRSF" id="PIRSF001434">
    <property type="entry name" value="CGS"/>
    <property type="match status" value="1"/>
</dbReference>
<dbReference type="NCBIfam" id="NF004757">
    <property type="entry name" value="PRK06084.1"/>
    <property type="match status" value="1"/>
</dbReference>
<dbReference type="InterPro" id="IPR054542">
    <property type="entry name" value="Cys_met_metab_PP"/>
</dbReference>
<dbReference type="GO" id="GO:0016829">
    <property type="term" value="F:lyase activity"/>
    <property type="evidence" value="ECO:0007669"/>
    <property type="project" value="UniProtKB-KW"/>
</dbReference>
<sequence>MKLETLSIHAGYSPDPTTKSVAVPIYQTTSYAFDDTQHGADLFDLKVAGNIYTRIMNPTNDVLEKRVAALEGGIGALAVASGMAAITYAIQTIATVGDNIVAVAKLYGGTYNLMAHTFPNMGIETRFVDHNDMAAMEALIDGKTKALFCESITNPAGHIIDIQAMADVAHRHGIPLIVDNTVATPYLCRPFEHGADIIIHSLTKYIGGHGTSIGGMVVDSGKFPWKEHQDRFAILSTPDASYHGITYTEHFGDAAFIARCRVGPLRSMGAALSPFNAFLILQGLETLALRMERHTENALKIAQYLEQHPQVSWVKYAGLPTHPEYDLAVRYMGGKPASILSFGIKGGEEAATRFIDSLQLIVRLVNIGDAKSLACHPASTTHRQLNEAEMVKAGITRDLIRLSIGIEHSDDIIADLAQALDAAK</sequence>
<evidence type="ECO:0000256" key="4">
    <source>
        <dbReference type="ARBA" id="ARBA00022898"/>
    </source>
</evidence>
<dbReference type="InterPro" id="IPR006235">
    <property type="entry name" value="OAc-hSer/O-AcSer_sulfhydrylase"/>
</dbReference>
<dbReference type="PANTHER" id="PTHR43797:SF2">
    <property type="entry name" value="HOMOCYSTEINE_CYSTEINE SYNTHASE"/>
    <property type="match status" value="1"/>
</dbReference>
<keyword evidence="3" id="KW-0808">Transferase</keyword>
<comment type="cofactor">
    <cofactor evidence="1 8">
        <name>pyridoxal 5'-phosphate</name>
        <dbReference type="ChEBI" id="CHEBI:597326"/>
    </cofactor>
</comment>
<dbReference type="CDD" id="cd00614">
    <property type="entry name" value="CGS_like"/>
    <property type="match status" value="1"/>
</dbReference>
<dbReference type="Proteomes" id="UP000224607">
    <property type="component" value="Unassembled WGS sequence"/>
</dbReference>
<dbReference type="OrthoDB" id="9805807at2"/>
<comment type="subunit">
    <text evidence="2">Homotetramer.</text>
</comment>
<dbReference type="InterPro" id="IPR015422">
    <property type="entry name" value="PyrdxlP-dep_Trfase_small"/>
</dbReference>
<dbReference type="PROSITE" id="PS00868">
    <property type="entry name" value="CYS_MET_METAB_PP"/>
    <property type="match status" value="1"/>
</dbReference>
<name>A0A1I3KGC7_9GAMM</name>
<dbReference type="PANTHER" id="PTHR43797">
    <property type="entry name" value="HOMOCYSTEINE/CYSTEINE SYNTHASE"/>
    <property type="match status" value="1"/>
</dbReference>
<keyword evidence="10" id="KW-0456">Lyase</keyword>